<comment type="similarity">
    <text evidence="1">Belongs to the SRR1 family.</text>
</comment>
<dbReference type="Pfam" id="PF07985">
    <property type="entry name" value="SRR1"/>
    <property type="match status" value="1"/>
</dbReference>
<evidence type="ECO:0000259" key="2">
    <source>
        <dbReference type="Pfam" id="PF07985"/>
    </source>
</evidence>
<dbReference type="GO" id="GO:0005737">
    <property type="term" value="C:cytoplasm"/>
    <property type="evidence" value="ECO:0007669"/>
    <property type="project" value="TreeGrafter"/>
</dbReference>
<reference evidence="4" key="2">
    <citation type="submission" date="2015-01" db="EMBL/GenBank/DDBJ databases">
        <title>Evolutionary Origins and Diversification of the Mycorrhizal Mutualists.</title>
        <authorList>
            <consortium name="DOE Joint Genome Institute"/>
            <consortium name="Mycorrhizal Genomics Consortium"/>
            <person name="Kohler A."/>
            <person name="Kuo A."/>
            <person name="Nagy L.G."/>
            <person name="Floudas D."/>
            <person name="Copeland A."/>
            <person name="Barry K.W."/>
            <person name="Cichocki N."/>
            <person name="Veneault-Fourrey C."/>
            <person name="LaButti K."/>
            <person name="Lindquist E.A."/>
            <person name="Lipzen A."/>
            <person name="Lundell T."/>
            <person name="Morin E."/>
            <person name="Murat C."/>
            <person name="Riley R."/>
            <person name="Ohm R."/>
            <person name="Sun H."/>
            <person name="Tunlid A."/>
            <person name="Henrissat B."/>
            <person name="Grigoriev I.V."/>
            <person name="Hibbett D.S."/>
            <person name="Martin F."/>
        </authorList>
    </citation>
    <scope>NUCLEOTIDE SEQUENCE [LARGE SCALE GENOMIC DNA]</scope>
    <source>
        <strain evidence="4">MAFF 305830</strain>
    </source>
</reference>
<evidence type="ECO:0000313" key="4">
    <source>
        <dbReference type="Proteomes" id="UP000054097"/>
    </source>
</evidence>
<name>A0A0C2XQ48_SERVB</name>
<dbReference type="InterPro" id="IPR040044">
    <property type="entry name" value="SRR1L"/>
</dbReference>
<dbReference type="PANTHER" id="PTHR28626:SF3">
    <property type="entry name" value="SRR1-LIKE PROTEIN"/>
    <property type="match status" value="1"/>
</dbReference>
<evidence type="ECO:0000313" key="3">
    <source>
        <dbReference type="EMBL" id="KIM31077.1"/>
    </source>
</evidence>
<feature type="domain" description="SRR1-like" evidence="2">
    <location>
        <begin position="56"/>
        <end position="176"/>
    </location>
</feature>
<protein>
    <recommendedName>
        <fullName evidence="2">SRR1-like domain-containing protein</fullName>
    </recommendedName>
</protein>
<dbReference type="InterPro" id="IPR012942">
    <property type="entry name" value="SRR1-like"/>
</dbReference>
<keyword evidence="4" id="KW-1185">Reference proteome</keyword>
<organism evidence="3 4">
    <name type="scientific">Serendipita vermifera MAFF 305830</name>
    <dbReference type="NCBI Taxonomy" id="933852"/>
    <lineage>
        <taxon>Eukaryota</taxon>
        <taxon>Fungi</taxon>
        <taxon>Dikarya</taxon>
        <taxon>Basidiomycota</taxon>
        <taxon>Agaricomycotina</taxon>
        <taxon>Agaricomycetes</taxon>
        <taxon>Sebacinales</taxon>
        <taxon>Serendipitaceae</taxon>
        <taxon>Serendipita</taxon>
    </lineage>
</organism>
<dbReference type="Proteomes" id="UP000054097">
    <property type="component" value="Unassembled WGS sequence"/>
</dbReference>
<dbReference type="EMBL" id="KN824283">
    <property type="protein sequence ID" value="KIM31077.1"/>
    <property type="molecule type" value="Genomic_DNA"/>
</dbReference>
<dbReference type="PANTHER" id="PTHR28626">
    <property type="entry name" value="SRR1-LIKE PROTEIN"/>
    <property type="match status" value="1"/>
</dbReference>
<dbReference type="HOGENOM" id="CLU_062516_2_1_1"/>
<dbReference type="AlphaFoldDB" id="A0A0C2XQ48"/>
<dbReference type="OrthoDB" id="551431at2759"/>
<dbReference type="GO" id="GO:0005634">
    <property type="term" value="C:nucleus"/>
    <property type="evidence" value="ECO:0007669"/>
    <property type="project" value="TreeGrafter"/>
</dbReference>
<reference evidence="3 4" key="1">
    <citation type="submission" date="2014-04" db="EMBL/GenBank/DDBJ databases">
        <authorList>
            <consortium name="DOE Joint Genome Institute"/>
            <person name="Kuo A."/>
            <person name="Zuccaro A."/>
            <person name="Kohler A."/>
            <person name="Nagy L.G."/>
            <person name="Floudas D."/>
            <person name="Copeland A."/>
            <person name="Barry K.W."/>
            <person name="Cichocki N."/>
            <person name="Veneault-Fourrey C."/>
            <person name="LaButti K."/>
            <person name="Lindquist E.A."/>
            <person name="Lipzen A."/>
            <person name="Lundell T."/>
            <person name="Morin E."/>
            <person name="Murat C."/>
            <person name="Sun H."/>
            <person name="Tunlid A."/>
            <person name="Henrissat B."/>
            <person name="Grigoriev I.V."/>
            <person name="Hibbett D.S."/>
            <person name="Martin F."/>
            <person name="Nordberg H.P."/>
            <person name="Cantor M.N."/>
            <person name="Hua S.X."/>
        </authorList>
    </citation>
    <scope>NUCLEOTIDE SEQUENCE [LARGE SCALE GENOMIC DNA]</scope>
    <source>
        <strain evidence="3 4">MAFF 305830</strain>
    </source>
</reference>
<proteinExistence type="inferred from homology"/>
<accession>A0A0C2XQ48</accession>
<evidence type="ECO:0000256" key="1">
    <source>
        <dbReference type="ARBA" id="ARBA00009856"/>
    </source>
</evidence>
<gene>
    <name evidence="3" type="ORF">M408DRAFT_21858</name>
</gene>
<sequence length="189" mass="21182">MDGYVLANHGKKRRKNRSEIRIMTFTEKMERERSSLRNDPGWLDKIHDILKDALGRLHWAGVSSLRCLGLGSPSESRSARLQLAWILELLSYANIGISLYDPVFTEEDINGFQSLGLNAVTGKEALDASHTLSNHTLLVMPHCDIELYTKVLDANWRHGGLNTLLMLGNPLDQYLLTSVLSISPKSTPK</sequence>